<dbReference type="Gene3D" id="1.10.10.60">
    <property type="entry name" value="Homeodomain-like"/>
    <property type="match status" value="1"/>
</dbReference>
<accession>A0A8X6T6L4</accession>
<dbReference type="Pfam" id="PF03221">
    <property type="entry name" value="HTH_Tnp_Tc5"/>
    <property type="match status" value="1"/>
</dbReference>
<dbReference type="AlphaFoldDB" id="A0A8X6T6L4"/>
<reference evidence="4" key="1">
    <citation type="submission" date="2020-08" db="EMBL/GenBank/DDBJ databases">
        <title>Multicomponent nature underlies the extraordinary mechanical properties of spider dragline silk.</title>
        <authorList>
            <person name="Kono N."/>
            <person name="Nakamura H."/>
            <person name="Mori M."/>
            <person name="Yoshida Y."/>
            <person name="Ohtoshi R."/>
            <person name="Malay A.D."/>
            <person name="Moran D.A.P."/>
            <person name="Tomita M."/>
            <person name="Numata K."/>
            <person name="Arakawa K."/>
        </authorList>
    </citation>
    <scope>NUCLEOTIDE SEQUENCE</scope>
</reference>
<dbReference type="GO" id="GO:0005634">
    <property type="term" value="C:nucleus"/>
    <property type="evidence" value="ECO:0007669"/>
    <property type="project" value="UniProtKB-SubCell"/>
</dbReference>
<gene>
    <name evidence="4" type="ORF">TNCV_2145861</name>
</gene>
<evidence type="ECO:0000256" key="1">
    <source>
        <dbReference type="ARBA" id="ARBA00004123"/>
    </source>
</evidence>
<keyword evidence="2" id="KW-0238">DNA-binding</keyword>
<proteinExistence type="predicted"/>
<sequence>MREANDVVFDRALYLWFSQRNSKGDPILGPLLCEKALELNEKLGGSADFKASALICHAPQGKRSPQFGKRCNNGELYKSRGETNSLIERNRLQYDVKKLRKLTYRPQNFIVA</sequence>
<dbReference type="EMBL" id="BMAU01021354">
    <property type="protein sequence ID" value="GFY19893.1"/>
    <property type="molecule type" value="Genomic_DNA"/>
</dbReference>
<comment type="caution">
    <text evidence="4">The sequence shown here is derived from an EMBL/GenBank/DDBJ whole genome shotgun (WGS) entry which is preliminary data.</text>
</comment>
<protein>
    <recommendedName>
        <fullName evidence="3">HTH CENPB-type domain-containing protein</fullName>
    </recommendedName>
</protein>
<evidence type="ECO:0000313" key="5">
    <source>
        <dbReference type="Proteomes" id="UP000887159"/>
    </source>
</evidence>
<dbReference type="InterPro" id="IPR006600">
    <property type="entry name" value="HTH_CenpB_DNA-bd_dom"/>
</dbReference>
<dbReference type="GO" id="GO:0003677">
    <property type="term" value="F:DNA binding"/>
    <property type="evidence" value="ECO:0007669"/>
    <property type="project" value="UniProtKB-KW"/>
</dbReference>
<dbReference type="Proteomes" id="UP000887159">
    <property type="component" value="Unassembled WGS sequence"/>
</dbReference>
<feature type="domain" description="HTH CENPB-type" evidence="3">
    <location>
        <begin position="10"/>
        <end position="52"/>
    </location>
</feature>
<evidence type="ECO:0000259" key="3">
    <source>
        <dbReference type="Pfam" id="PF03221"/>
    </source>
</evidence>
<keyword evidence="5" id="KW-1185">Reference proteome</keyword>
<dbReference type="SUPFAM" id="SSF46689">
    <property type="entry name" value="Homeodomain-like"/>
    <property type="match status" value="1"/>
</dbReference>
<name>A0A8X6T6L4_TRICX</name>
<dbReference type="InterPro" id="IPR009057">
    <property type="entry name" value="Homeodomain-like_sf"/>
</dbReference>
<comment type="subcellular location">
    <subcellularLocation>
        <location evidence="1">Nucleus</location>
    </subcellularLocation>
</comment>
<evidence type="ECO:0000313" key="4">
    <source>
        <dbReference type="EMBL" id="GFY19893.1"/>
    </source>
</evidence>
<evidence type="ECO:0000256" key="2">
    <source>
        <dbReference type="ARBA" id="ARBA00023125"/>
    </source>
</evidence>
<organism evidence="4 5">
    <name type="scientific">Trichonephila clavipes</name>
    <name type="common">Golden silk orbweaver</name>
    <name type="synonym">Nephila clavipes</name>
    <dbReference type="NCBI Taxonomy" id="2585209"/>
    <lineage>
        <taxon>Eukaryota</taxon>
        <taxon>Metazoa</taxon>
        <taxon>Ecdysozoa</taxon>
        <taxon>Arthropoda</taxon>
        <taxon>Chelicerata</taxon>
        <taxon>Arachnida</taxon>
        <taxon>Araneae</taxon>
        <taxon>Araneomorphae</taxon>
        <taxon>Entelegynae</taxon>
        <taxon>Araneoidea</taxon>
        <taxon>Nephilidae</taxon>
        <taxon>Trichonephila</taxon>
    </lineage>
</organism>